<keyword evidence="3" id="KW-1185">Reference proteome</keyword>
<sequence length="606" mass="66440">MFISCFCSHTLAHRGYPHGETDPLLQLTDLKIRLGYTLSAVARVKKEMRQSGETITTSTLRSSRKHSEMSKKLPSYDEFSTITESDTSRTGTLTFSQQSCRSSRRMTTGQAFHFMNTTSNNEGTQRHTENLSGELGCLTSRQAPKPSLISCESDSKLQELRERTASSGAVAACDRASCESRFPLITSPRTDRSVSGGDTGREMEGSIKKKTCTQSRSNADEENGTVGHERITPTDKCAAKRKLSNLALPGLSNVLCNTSQDKSSNKSITADVTLPSENFQQEDAQNFRTDVATNKLNSEKRSSLLKYFIESPDSNLCHSSYKSNRMLNQKAKEELVCIVKAGHPPESADTCVGVWEDGVYSGPLDVEVRGSNKKTSRCGRSLPTTRSGEISKMPRLHSAKLRPFEATGGKIHGEQNPLSSGFSNPAPKNISVLSRNVSRKVFGSTLRNLGSVEAMGKNSQERKADDCRSLTKRRSICSLGRRAYVHGSRDTPALKKFLSCNDVTRTDAAAEVKSYRNPIRCPKIPLRGKTVVASSFSNRPAPLSLISTGAQSGTASSAPTAATATPRLWRNRSRDRDLKKNCLAILANVQLRSCRSEERNPEDFSP</sequence>
<protein>
    <submittedName>
        <fullName evidence="2">Uncharacterized protein</fullName>
    </submittedName>
</protein>
<feature type="region of interest" description="Disordered" evidence="1">
    <location>
        <begin position="186"/>
        <end position="229"/>
    </location>
</feature>
<evidence type="ECO:0000313" key="2">
    <source>
        <dbReference type="EMBL" id="GFO29960.1"/>
    </source>
</evidence>
<feature type="compositionally biased region" description="Basic and acidic residues" evidence="1">
    <location>
        <begin position="65"/>
        <end position="74"/>
    </location>
</feature>
<comment type="caution">
    <text evidence="2">The sequence shown here is derived from an EMBL/GenBank/DDBJ whole genome shotgun (WGS) entry which is preliminary data.</text>
</comment>
<feature type="region of interest" description="Disordered" evidence="1">
    <location>
        <begin position="52"/>
        <end position="74"/>
    </location>
</feature>
<gene>
    <name evidence="2" type="ORF">PoB_005646500</name>
</gene>
<reference evidence="2 3" key="1">
    <citation type="journal article" date="2021" name="Elife">
        <title>Chloroplast acquisition without the gene transfer in kleptoplastic sea slugs, Plakobranchus ocellatus.</title>
        <authorList>
            <person name="Maeda T."/>
            <person name="Takahashi S."/>
            <person name="Yoshida T."/>
            <person name="Shimamura S."/>
            <person name="Takaki Y."/>
            <person name="Nagai Y."/>
            <person name="Toyoda A."/>
            <person name="Suzuki Y."/>
            <person name="Arimoto A."/>
            <person name="Ishii H."/>
            <person name="Satoh N."/>
            <person name="Nishiyama T."/>
            <person name="Hasebe M."/>
            <person name="Maruyama T."/>
            <person name="Minagawa J."/>
            <person name="Obokata J."/>
            <person name="Shigenobu S."/>
        </authorList>
    </citation>
    <scope>NUCLEOTIDE SEQUENCE [LARGE SCALE GENOMIC DNA]</scope>
</reference>
<name>A0AAV4CE40_9GAST</name>
<accession>A0AAV4CE40</accession>
<feature type="compositionally biased region" description="Polar residues" evidence="1">
    <location>
        <begin position="52"/>
        <end position="61"/>
    </location>
</feature>
<dbReference type="EMBL" id="BLXT01006199">
    <property type="protein sequence ID" value="GFO29960.1"/>
    <property type="molecule type" value="Genomic_DNA"/>
</dbReference>
<proteinExistence type="predicted"/>
<evidence type="ECO:0000256" key="1">
    <source>
        <dbReference type="SAM" id="MobiDB-lite"/>
    </source>
</evidence>
<dbReference type="AlphaFoldDB" id="A0AAV4CE40"/>
<organism evidence="2 3">
    <name type="scientific">Plakobranchus ocellatus</name>
    <dbReference type="NCBI Taxonomy" id="259542"/>
    <lineage>
        <taxon>Eukaryota</taxon>
        <taxon>Metazoa</taxon>
        <taxon>Spiralia</taxon>
        <taxon>Lophotrochozoa</taxon>
        <taxon>Mollusca</taxon>
        <taxon>Gastropoda</taxon>
        <taxon>Heterobranchia</taxon>
        <taxon>Euthyneura</taxon>
        <taxon>Panpulmonata</taxon>
        <taxon>Sacoglossa</taxon>
        <taxon>Placobranchoidea</taxon>
        <taxon>Plakobranchidae</taxon>
        <taxon>Plakobranchus</taxon>
    </lineage>
</organism>
<evidence type="ECO:0000313" key="3">
    <source>
        <dbReference type="Proteomes" id="UP000735302"/>
    </source>
</evidence>
<dbReference type="Proteomes" id="UP000735302">
    <property type="component" value="Unassembled WGS sequence"/>
</dbReference>